<name>A0ABU6SPE4_9FABA</name>
<gene>
    <name evidence="1" type="ORF">PIB30_069925</name>
</gene>
<dbReference type="EMBL" id="JASCZI010061192">
    <property type="protein sequence ID" value="MED6137966.1"/>
    <property type="molecule type" value="Genomic_DNA"/>
</dbReference>
<keyword evidence="2" id="KW-1185">Reference proteome</keyword>
<reference evidence="1 2" key="1">
    <citation type="journal article" date="2023" name="Plants (Basel)">
        <title>Bridging the Gap: Combining Genomics and Transcriptomics Approaches to Understand Stylosanthes scabra, an Orphan Legume from the Brazilian Caatinga.</title>
        <authorList>
            <person name="Ferreira-Neto J.R.C."/>
            <person name="da Silva M.D."/>
            <person name="Binneck E."/>
            <person name="de Melo N.F."/>
            <person name="da Silva R.H."/>
            <person name="de Melo A.L.T.M."/>
            <person name="Pandolfi V."/>
            <person name="Bustamante F.O."/>
            <person name="Brasileiro-Vidal A.C."/>
            <person name="Benko-Iseppon A.M."/>
        </authorList>
    </citation>
    <scope>NUCLEOTIDE SEQUENCE [LARGE SCALE GENOMIC DNA]</scope>
    <source>
        <tissue evidence="1">Leaves</tissue>
    </source>
</reference>
<comment type="caution">
    <text evidence="1">The sequence shown here is derived from an EMBL/GenBank/DDBJ whole genome shotgun (WGS) entry which is preliminary data.</text>
</comment>
<sequence>MENNKKFRDTIYCVPPLFLHDILKRYGHNYIDATTGLPYQITTMPNLDALGYFDRNKIKSAPFSNVLDQMRVHAWARTLFPNMTRNVASHSLFDCGVYVLKYMEIVNPSLLKKRNFTVPLWTKATSTEKSSPVARHQRPFAALQSPYVQLKTADLESSKLG</sequence>
<evidence type="ECO:0000313" key="2">
    <source>
        <dbReference type="Proteomes" id="UP001341840"/>
    </source>
</evidence>
<dbReference type="Proteomes" id="UP001341840">
    <property type="component" value="Unassembled WGS sequence"/>
</dbReference>
<evidence type="ECO:0008006" key="3">
    <source>
        <dbReference type="Google" id="ProtNLM"/>
    </source>
</evidence>
<evidence type="ECO:0000313" key="1">
    <source>
        <dbReference type="EMBL" id="MED6137966.1"/>
    </source>
</evidence>
<protein>
    <recommendedName>
        <fullName evidence="3">Ubiquitin-like protease family profile domain-containing protein</fullName>
    </recommendedName>
</protein>
<organism evidence="1 2">
    <name type="scientific">Stylosanthes scabra</name>
    <dbReference type="NCBI Taxonomy" id="79078"/>
    <lineage>
        <taxon>Eukaryota</taxon>
        <taxon>Viridiplantae</taxon>
        <taxon>Streptophyta</taxon>
        <taxon>Embryophyta</taxon>
        <taxon>Tracheophyta</taxon>
        <taxon>Spermatophyta</taxon>
        <taxon>Magnoliopsida</taxon>
        <taxon>eudicotyledons</taxon>
        <taxon>Gunneridae</taxon>
        <taxon>Pentapetalae</taxon>
        <taxon>rosids</taxon>
        <taxon>fabids</taxon>
        <taxon>Fabales</taxon>
        <taxon>Fabaceae</taxon>
        <taxon>Papilionoideae</taxon>
        <taxon>50 kb inversion clade</taxon>
        <taxon>dalbergioids sensu lato</taxon>
        <taxon>Dalbergieae</taxon>
        <taxon>Pterocarpus clade</taxon>
        <taxon>Stylosanthes</taxon>
    </lineage>
</organism>
<accession>A0ABU6SPE4</accession>
<proteinExistence type="predicted"/>